<evidence type="ECO:0000313" key="1">
    <source>
        <dbReference type="EMBL" id="GAA1685645.1"/>
    </source>
</evidence>
<gene>
    <name evidence="1" type="ORF">GCM10009745_32680</name>
</gene>
<dbReference type="Proteomes" id="UP001500280">
    <property type="component" value="Unassembled WGS sequence"/>
</dbReference>
<name>A0ABP4TDR4_9ACTN</name>
<accession>A0ABP4TDR4</accession>
<dbReference type="EMBL" id="BAAANF010000010">
    <property type="protein sequence ID" value="GAA1685645.1"/>
    <property type="molecule type" value="Genomic_DNA"/>
</dbReference>
<comment type="caution">
    <text evidence="1">The sequence shown here is derived from an EMBL/GenBank/DDBJ whole genome shotgun (WGS) entry which is preliminary data.</text>
</comment>
<protein>
    <submittedName>
        <fullName evidence="1">Uncharacterized protein</fullName>
    </submittedName>
</protein>
<evidence type="ECO:0000313" key="2">
    <source>
        <dbReference type="Proteomes" id="UP001500280"/>
    </source>
</evidence>
<organism evidence="1 2">
    <name type="scientific">Kribbella yunnanensis</name>
    <dbReference type="NCBI Taxonomy" id="190194"/>
    <lineage>
        <taxon>Bacteria</taxon>
        <taxon>Bacillati</taxon>
        <taxon>Actinomycetota</taxon>
        <taxon>Actinomycetes</taxon>
        <taxon>Propionibacteriales</taxon>
        <taxon>Kribbellaceae</taxon>
        <taxon>Kribbella</taxon>
    </lineage>
</organism>
<reference evidence="2" key="1">
    <citation type="journal article" date="2019" name="Int. J. Syst. Evol. Microbiol.">
        <title>The Global Catalogue of Microorganisms (GCM) 10K type strain sequencing project: providing services to taxonomists for standard genome sequencing and annotation.</title>
        <authorList>
            <consortium name="The Broad Institute Genomics Platform"/>
            <consortium name="The Broad Institute Genome Sequencing Center for Infectious Disease"/>
            <person name="Wu L."/>
            <person name="Ma J."/>
        </authorList>
    </citation>
    <scope>NUCLEOTIDE SEQUENCE [LARGE SCALE GENOMIC DNA]</scope>
    <source>
        <strain evidence="2">JCM 14307</strain>
    </source>
</reference>
<keyword evidence="2" id="KW-1185">Reference proteome</keyword>
<sequence>MTTNSGGLPFASRAGKFRVTGAAATPCGPVGFGVLLGVGLGVGVTDGVCEGVREGVFEGVWVGVAGGVLGSADGWPFGCPPGSMSAHPTSTAATTTAAARRCTPGLTTPLLTHGVLRRLARDTQLHGNPAGDR</sequence>
<proteinExistence type="predicted"/>